<evidence type="ECO:0000256" key="17">
    <source>
        <dbReference type="ARBA" id="ARBA00048773"/>
    </source>
</evidence>
<organism evidence="23 24">
    <name type="scientific">Asbolus verrucosus</name>
    <name type="common">Desert ironclad beetle</name>
    <dbReference type="NCBI Taxonomy" id="1661398"/>
    <lineage>
        <taxon>Eukaryota</taxon>
        <taxon>Metazoa</taxon>
        <taxon>Ecdysozoa</taxon>
        <taxon>Arthropoda</taxon>
        <taxon>Hexapoda</taxon>
        <taxon>Insecta</taxon>
        <taxon>Pterygota</taxon>
        <taxon>Neoptera</taxon>
        <taxon>Endopterygota</taxon>
        <taxon>Coleoptera</taxon>
        <taxon>Polyphaga</taxon>
        <taxon>Cucujiformia</taxon>
        <taxon>Tenebrionidae</taxon>
        <taxon>Pimeliinae</taxon>
        <taxon>Asbolus</taxon>
    </lineage>
</organism>
<dbReference type="Proteomes" id="UP000292052">
    <property type="component" value="Unassembled WGS sequence"/>
</dbReference>
<keyword evidence="24" id="KW-1185">Reference proteome</keyword>
<evidence type="ECO:0000256" key="18">
    <source>
        <dbReference type="PROSITE-ProRule" id="PRU10141"/>
    </source>
</evidence>
<keyword evidence="15" id="KW-0325">Glycoprotein</keyword>
<dbReference type="InterPro" id="IPR011009">
    <property type="entry name" value="Kinase-like_dom_sf"/>
</dbReference>
<evidence type="ECO:0000256" key="2">
    <source>
        <dbReference type="ARBA" id="ARBA00009605"/>
    </source>
</evidence>
<dbReference type="AlphaFoldDB" id="A0A482W619"/>
<dbReference type="InterPro" id="IPR003605">
    <property type="entry name" value="GS_dom"/>
</dbReference>
<feature type="region of interest" description="Disordered" evidence="20">
    <location>
        <begin position="45"/>
        <end position="64"/>
    </location>
</feature>
<dbReference type="Pfam" id="PF07714">
    <property type="entry name" value="PK_Tyr_Ser-Thr"/>
    <property type="match status" value="1"/>
</dbReference>
<evidence type="ECO:0000256" key="10">
    <source>
        <dbReference type="ARBA" id="ARBA00022840"/>
    </source>
</evidence>
<evidence type="ECO:0000256" key="15">
    <source>
        <dbReference type="ARBA" id="ARBA00023180"/>
    </source>
</evidence>
<reference evidence="23 24" key="1">
    <citation type="submission" date="2017-03" db="EMBL/GenBank/DDBJ databases">
        <title>Genome of the blue death feigning beetle - Asbolus verrucosus.</title>
        <authorList>
            <person name="Rider S.D."/>
        </authorList>
    </citation>
    <scope>NUCLEOTIDE SEQUENCE [LARGE SCALE GENOMIC DNA]</scope>
    <source>
        <strain evidence="23">Butters</strain>
        <tissue evidence="23">Head and leg muscle</tissue>
    </source>
</reference>
<keyword evidence="3 19" id="KW-0723">Serine/threonine-protein kinase</keyword>
<dbReference type="CDD" id="cd23600">
    <property type="entry name" value="TFP_LU_ECD_Sax"/>
    <property type="match status" value="1"/>
</dbReference>
<dbReference type="FunFam" id="1.10.510.10:FF:000018">
    <property type="entry name" value="Receptor protein serine/threonine kinase"/>
    <property type="match status" value="1"/>
</dbReference>
<feature type="domain" description="Protein kinase" evidence="21">
    <location>
        <begin position="280"/>
        <end position="568"/>
    </location>
</feature>
<dbReference type="PROSITE" id="PS00108">
    <property type="entry name" value="PROTEIN_KINASE_ST"/>
    <property type="match status" value="1"/>
</dbReference>
<keyword evidence="19" id="KW-0464">Manganese</keyword>
<dbReference type="InterPro" id="IPR008271">
    <property type="entry name" value="Ser/Thr_kinase_AS"/>
</dbReference>
<comment type="caution">
    <text evidence="23">The sequence shown here is derived from an EMBL/GenBank/DDBJ whole genome shotgun (WGS) entry which is preliminary data.</text>
</comment>
<dbReference type="GO" id="GO:0004675">
    <property type="term" value="F:transmembrane receptor protein serine/threonine kinase activity"/>
    <property type="evidence" value="ECO:0007669"/>
    <property type="project" value="UniProtKB-EC"/>
</dbReference>
<dbReference type="InterPro" id="IPR016054">
    <property type="entry name" value="LY6_UPA_recep-like"/>
</dbReference>
<dbReference type="InterPro" id="IPR000472">
    <property type="entry name" value="Activin_recp"/>
</dbReference>
<keyword evidence="9 19" id="KW-0418">Kinase</keyword>
<gene>
    <name evidence="23" type="ORF">BDFB_008897</name>
</gene>
<evidence type="ECO:0000256" key="14">
    <source>
        <dbReference type="ARBA" id="ARBA00023170"/>
    </source>
</evidence>
<evidence type="ECO:0000256" key="13">
    <source>
        <dbReference type="ARBA" id="ARBA00023136"/>
    </source>
</evidence>
<evidence type="ECO:0000256" key="5">
    <source>
        <dbReference type="ARBA" id="ARBA00022692"/>
    </source>
</evidence>
<keyword evidence="5 19" id="KW-0812">Transmembrane</keyword>
<keyword evidence="14 19" id="KW-0675">Receptor</keyword>
<dbReference type="GO" id="GO:0046872">
    <property type="term" value="F:metal ion binding"/>
    <property type="evidence" value="ECO:0007669"/>
    <property type="project" value="UniProtKB-KW"/>
</dbReference>
<comment type="similarity">
    <text evidence="2 19">Belongs to the protein kinase superfamily. TKL Ser/Thr protein kinase family. TGFB receptor subfamily.</text>
</comment>
<dbReference type="FunFam" id="3.30.200.20:FF:000064">
    <property type="entry name" value="Receptor protein serine/threonine kinase"/>
    <property type="match status" value="1"/>
</dbReference>
<evidence type="ECO:0000256" key="12">
    <source>
        <dbReference type="ARBA" id="ARBA00022989"/>
    </source>
</evidence>
<comment type="subcellular location">
    <subcellularLocation>
        <location evidence="1 19">Membrane</location>
        <topology evidence="1 19">Single-pass type I membrane protein</topology>
    </subcellularLocation>
</comment>
<dbReference type="SMART" id="SM00134">
    <property type="entry name" value="LU"/>
    <property type="match status" value="1"/>
</dbReference>
<protein>
    <recommendedName>
        <fullName evidence="19">Serine/threonine-protein kinase receptor</fullName>
        <ecNumber evidence="19">2.7.11.30</ecNumber>
    </recommendedName>
</protein>
<dbReference type="PANTHER" id="PTHR23255:SF72">
    <property type="entry name" value="RECEPTOR PROTEIN SERINE_THREONINE KINASE"/>
    <property type="match status" value="1"/>
</dbReference>
<dbReference type="STRING" id="1661398.A0A482W619"/>
<evidence type="ECO:0000256" key="6">
    <source>
        <dbReference type="ARBA" id="ARBA00022723"/>
    </source>
</evidence>
<keyword evidence="12 19" id="KW-1133">Transmembrane helix</keyword>
<evidence type="ECO:0000256" key="7">
    <source>
        <dbReference type="ARBA" id="ARBA00022729"/>
    </source>
</evidence>
<evidence type="ECO:0000256" key="11">
    <source>
        <dbReference type="ARBA" id="ARBA00022842"/>
    </source>
</evidence>
<comment type="catalytic activity">
    <reaction evidence="17 19">
        <text>L-threonyl-[receptor-protein] + ATP = O-phospho-L-threonyl-[receptor-protein] + ADP + H(+)</text>
        <dbReference type="Rhea" id="RHEA:44880"/>
        <dbReference type="Rhea" id="RHEA-COMP:11024"/>
        <dbReference type="Rhea" id="RHEA-COMP:11025"/>
        <dbReference type="ChEBI" id="CHEBI:15378"/>
        <dbReference type="ChEBI" id="CHEBI:30013"/>
        <dbReference type="ChEBI" id="CHEBI:30616"/>
        <dbReference type="ChEBI" id="CHEBI:61977"/>
        <dbReference type="ChEBI" id="CHEBI:456216"/>
        <dbReference type="EC" id="2.7.11.30"/>
    </reaction>
</comment>
<dbReference type="PROSITE" id="PS50011">
    <property type="entry name" value="PROTEIN_KINASE_DOM"/>
    <property type="match status" value="1"/>
</dbReference>
<dbReference type="InterPro" id="IPR001245">
    <property type="entry name" value="Ser-Thr/Tyr_kinase_cat_dom"/>
</dbReference>
<proteinExistence type="inferred from homology"/>
<evidence type="ECO:0000256" key="8">
    <source>
        <dbReference type="ARBA" id="ARBA00022741"/>
    </source>
</evidence>
<keyword evidence="4 19" id="KW-0808">Transferase</keyword>
<dbReference type="SMART" id="SM00467">
    <property type="entry name" value="GS"/>
    <property type="match status" value="1"/>
</dbReference>
<feature type="domain" description="GS" evidence="22">
    <location>
        <begin position="250"/>
        <end position="279"/>
    </location>
</feature>
<keyword evidence="7" id="KW-0732">Signal</keyword>
<comment type="catalytic activity">
    <reaction evidence="16">
        <text>L-seryl-[receptor-protein] + ATP = O-phospho-L-seryl-[receptor-protein] + ADP + H(+)</text>
        <dbReference type="Rhea" id="RHEA:18673"/>
        <dbReference type="Rhea" id="RHEA-COMP:11022"/>
        <dbReference type="Rhea" id="RHEA-COMP:11023"/>
        <dbReference type="ChEBI" id="CHEBI:15378"/>
        <dbReference type="ChEBI" id="CHEBI:29999"/>
        <dbReference type="ChEBI" id="CHEBI:30616"/>
        <dbReference type="ChEBI" id="CHEBI:83421"/>
        <dbReference type="ChEBI" id="CHEBI:456216"/>
        <dbReference type="EC" id="2.7.11.30"/>
    </reaction>
</comment>
<evidence type="ECO:0000256" key="9">
    <source>
        <dbReference type="ARBA" id="ARBA00022777"/>
    </source>
</evidence>
<dbReference type="PRINTS" id="PR00653">
    <property type="entry name" value="ACTIVIN2R"/>
</dbReference>
<name>A0A482W619_ASBVE</name>
<evidence type="ECO:0000256" key="1">
    <source>
        <dbReference type="ARBA" id="ARBA00004479"/>
    </source>
</evidence>
<evidence type="ECO:0000259" key="22">
    <source>
        <dbReference type="PROSITE" id="PS51256"/>
    </source>
</evidence>
<evidence type="ECO:0000313" key="23">
    <source>
        <dbReference type="EMBL" id="RZC40167.1"/>
    </source>
</evidence>
<dbReference type="PANTHER" id="PTHR23255">
    <property type="entry name" value="TRANSFORMING GROWTH FACTOR-BETA RECEPTOR TYPE I AND II"/>
    <property type="match status" value="1"/>
</dbReference>
<feature type="transmembrane region" description="Helical" evidence="19">
    <location>
        <begin position="190"/>
        <end position="216"/>
    </location>
</feature>
<keyword evidence="13 19" id="KW-0472">Membrane</keyword>
<dbReference type="InterPro" id="IPR017441">
    <property type="entry name" value="Protein_kinase_ATP_BS"/>
</dbReference>
<evidence type="ECO:0000256" key="4">
    <source>
        <dbReference type="ARBA" id="ARBA00022679"/>
    </source>
</evidence>
<dbReference type="InterPro" id="IPR000333">
    <property type="entry name" value="TGFB_receptor"/>
</dbReference>
<comment type="cofactor">
    <cofactor evidence="19">
        <name>Mg(2+)</name>
        <dbReference type="ChEBI" id="CHEBI:18420"/>
    </cofactor>
    <cofactor evidence="19">
        <name>Mn(2+)</name>
        <dbReference type="ChEBI" id="CHEBI:29035"/>
    </cofactor>
</comment>
<accession>A0A482W619</accession>
<evidence type="ECO:0000256" key="20">
    <source>
        <dbReference type="SAM" id="MobiDB-lite"/>
    </source>
</evidence>
<dbReference type="Gene3D" id="3.30.200.20">
    <property type="entry name" value="Phosphorylase Kinase, domain 1"/>
    <property type="match status" value="1"/>
</dbReference>
<evidence type="ECO:0000256" key="3">
    <source>
        <dbReference type="ARBA" id="ARBA00022527"/>
    </source>
</evidence>
<dbReference type="Pfam" id="PF08515">
    <property type="entry name" value="TGF_beta_GS"/>
    <property type="match status" value="1"/>
</dbReference>
<keyword evidence="6 19" id="KW-0479">Metal-binding</keyword>
<dbReference type="Pfam" id="PF01064">
    <property type="entry name" value="Activin_recp"/>
    <property type="match status" value="1"/>
</dbReference>
<evidence type="ECO:0000256" key="19">
    <source>
        <dbReference type="RuleBase" id="RU361271"/>
    </source>
</evidence>
<evidence type="ECO:0000256" key="16">
    <source>
        <dbReference type="ARBA" id="ARBA00047681"/>
    </source>
</evidence>
<keyword evidence="10 18" id="KW-0067">ATP-binding</keyword>
<dbReference type="GO" id="GO:0071363">
    <property type="term" value="P:cellular response to growth factor stimulus"/>
    <property type="evidence" value="ECO:0007669"/>
    <property type="project" value="TreeGrafter"/>
</dbReference>
<dbReference type="EMBL" id="QDEB01028406">
    <property type="protein sequence ID" value="RZC40167.1"/>
    <property type="molecule type" value="Genomic_DNA"/>
</dbReference>
<dbReference type="SUPFAM" id="SSF56112">
    <property type="entry name" value="Protein kinase-like (PK-like)"/>
    <property type="match status" value="1"/>
</dbReference>
<dbReference type="SUPFAM" id="SSF57302">
    <property type="entry name" value="Snake toxin-like"/>
    <property type="match status" value="1"/>
</dbReference>
<dbReference type="GO" id="GO:0005524">
    <property type="term" value="F:ATP binding"/>
    <property type="evidence" value="ECO:0007669"/>
    <property type="project" value="UniProtKB-UniRule"/>
</dbReference>
<evidence type="ECO:0000259" key="21">
    <source>
        <dbReference type="PROSITE" id="PS50011"/>
    </source>
</evidence>
<keyword evidence="8 18" id="KW-0547">Nucleotide-binding</keyword>
<dbReference type="CDD" id="cd14142">
    <property type="entry name" value="STKc_ACVR1_ALK1"/>
    <property type="match status" value="1"/>
</dbReference>
<dbReference type="InterPro" id="IPR000719">
    <property type="entry name" value="Prot_kinase_dom"/>
</dbReference>
<dbReference type="SMART" id="SM00220">
    <property type="entry name" value="S_TKc"/>
    <property type="match status" value="1"/>
</dbReference>
<dbReference type="GO" id="GO:0070724">
    <property type="term" value="C:BMP receptor complex"/>
    <property type="evidence" value="ECO:0007669"/>
    <property type="project" value="TreeGrafter"/>
</dbReference>
<evidence type="ECO:0000313" key="24">
    <source>
        <dbReference type="Proteomes" id="UP000292052"/>
    </source>
</evidence>
<feature type="binding site" evidence="18">
    <location>
        <position position="307"/>
    </location>
    <ligand>
        <name>ATP</name>
        <dbReference type="ChEBI" id="CHEBI:30616"/>
    </ligand>
</feature>
<dbReference type="PROSITE" id="PS51256">
    <property type="entry name" value="GS"/>
    <property type="match status" value="1"/>
</dbReference>
<dbReference type="OrthoDB" id="69842at2759"/>
<dbReference type="Gene3D" id="2.10.60.10">
    <property type="entry name" value="CD59"/>
    <property type="match status" value="1"/>
</dbReference>
<sequence length="586" mass="65849">MQKSPHKCGGAAGEGAAFNPKTAQSRRSCDSVLFFSFAGEVLQRPQLKEDGEDEDEDVSNEHNSVSKDVDAFQARQNRIANEHVKRYRCYTCEPPRCSNPATCTDAIQCWKSRVRESSGQESVMRGCTKETDQLPLICQTPSFSGQQKRQASGQFQVDCCTGDFCNEGDFPELPPLYTRNMTNRSGSIDYALKMAAAVLGPVFIIGTLGAIVLVLMRRVHRRRLCHESRPDPDTYYASDDLLRATAAGDSTLREYLENSLTSGSGSGLPLLIQRTMAKQISLAECIGKGRYGEVWRGIWFGESVAVKIFFSRDEASWNRETEIYSTILLRHENILGYIGSDMTSRNSCTQLWLITHYHSQGSLYDHLNRTTLTHQQLLRLCLSIANGLVHLHTEIFGTEGKPAIAHRDIKSKNILVKNNGTCCIADFGLAVTHQQATDQVDIGSNPKVGTKRYMSPEVLDETIRMDYFDSFRRADIYALGLVLWELCRRTVSNGIAEDYKPPFYDVVPNDPSFEDMKKVVCVDQQRPNLLNRWASDPILSVMAKLMRECWHQNPSVRLPALRVKKTLLKLCSGDNLINLDDMEVCV</sequence>
<keyword evidence="11 19" id="KW-0460">Magnesium</keyword>
<dbReference type="Gene3D" id="1.10.510.10">
    <property type="entry name" value="Transferase(Phosphotransferase) domain 1"/>
    <property type="match status" value="1"/>
</dbReference>
<dbReference type="PROSITE" id="PS00107">
    <property type="entry name" value="PROTEIN_KINASE_ATP"/>
    <property type="match status" value="1"/>
</dbReference>
<feature type="region of interest" description="Disordered" evidence="20">
    <location>
        <begin position="1"/>
        <end position="24"/>
    </location>
</feature>
<dbReference type="EC" id="2.7.11.30" evidence="19"/>
<dbReference type="InterPro" id="IPR045860">
    <property type="entry name" value="Snake_toxin-like_sf"/>
</dbReference>